<dbReference type="EMBL" id="BAABIC010000020">
    <property type="protein sequence ID" value="GAA4704682.1"/>
    <property type="molecule type" value="Genomic_DNA"/>
</dbReference>
<dbReference type="Pfam" id="PF01370">
    <property type="entry name" value="Epimerase"/>
    <property type="match status" value="1"/>
</dbReference>
<dbReference type="PANTHER" id="PTHR43245">
    <property type="entry name" value="BIFUNCTIONAL POLYMYXIN RESISTANCE PROTEIN ARNA"/>
    <property type="match status" value="1"/>
</dbReference>
<dbReference type="InterPro" id="IPR001509">
    <property type="entry name" value="Epimerase_deHydtase"/>
</dbReference>
<gene>
    <name evidence="2" type="ORF">GCM10023215_50530</name>
</gene>
<dbReference type="InterPro" id="IPR050177">
    <property type="entry name" value="Lipid_A_modif_metabolic_enz"/>
</dbReference>
<name>A0ABP8XER9_9PSEU</name>
<keyword evidence="3" id="KW-1185">Reference proteome</keyword>
<dbReference type="InterPro" id="IPR036291">
    <property type="entry name" value="NAD(P)-bd_dom_sf"/>
</dbReference>
<evidence type="ECO:0000259" key="1">
    <source>
        <dbReference type="Pfam" id="PF01370"/>
    </source>
</evidence>
<evidence type="ECO:0000313" key="2">
    <source>
        <dbReference type="EMBL" id="GAA4704682.1"/>
    </source>
</evidence>
<dbReference type="Gene3D" id="3.40.50.720">
    <property type="entry name" value="NAD(P)-binding Rossmann-like Domain"/>
    <property type="match status" value="1"/>
</dbReference>
<comment type="caution">
    <text evidence="2">The sequence shown here is derived from an EMBL/GenBank/DDBJ whole genome shotgun (WGS) entry which is preliminary data.</text>
</comment>
<feature type="domain" description="NAD-dependent epimerase/dehydratase" evidence="1">
    <location>
        <begin position="7"/>
        <end position="201"/>
    </location>
</feature>
<organism evidence="2 3">
    <name type="scientific">Pseudonocardia yuanmonensis</name>
    <dbReference type="NCBI Taxonomy" id="1095914"/>
    <lineage>
        <taxon>Bacteria</taxon>
        <taxon>Bacillati</taxon>
        <taxon>Actinomycetota</taxon>
        <taxon>Actinomycetes</taxon>
        <taxon>Pseudonocardiales</taxon>
        <taxon>Pseudonocardiaceae</taxon>
        <taxon>Pseudonocardia</taxon>
    </lineage>
</organism>
<reference evidence="3" key="1">
    <citation type="journal article" date="2019" name="Int. J. Syst. Evol. Microbiol.">
        <title>The Global Catalogue of Microorganisms (GCM) 10K type strain sequencing project: providing services to taxonomists for standard genome sequencing and annotation.</title>
        <authorList>
            <consortium name="The Broad Institute Genomics Platform"/>
            <consortium name="The Broad Institute Genome Sequencing Center for Infectious Disease"/>
            <person name="Wu L."/>
            <person name="Ma J."/>
        </authorList>
    </citation>
    <scope>NUCLEOTIDE SEQUENCE [LARGE SCALE GENOMIC DNA]</scope>
    <source>
        <strain evidence="3">JCM 18055</strain>
    </source>
</reference>
<dbReference type="RefSeq" id="WP_345383243.1">
    <property type="nucleotide sequence ID" value="NZ_BAABIC010000020.1"/>
</dbReference>
<proteinExistence type="predicted"/>
<dbReference type="SUPFAM" id="SSF51735">
    <property type="entry name" value="NAD(P)-binding Rossmann-fold domains"/>
    <property type="match status" value="1"/>
</dbReference>
<sequence>MQSELHVVVGATGGTGTALVRELVRRGHRVRAVSRGGGGGGPGVDAVAADATDAGRMREVCAGAAAVYNTVNPPFDRWTEAFPAAVRGTLAGASSAGARLVFADDTWMYGRVDAPMTEATPVRPVSAKGVLRAWLAEMVLAAHARGDCPTVIARAGELYGPRVDSVLGPALFGAAAAGRPPRWIGALDRPLTPTFVEDFAGVLATLGGVPAEDLGRVWHVPHPAPTTGHEFVAELRRRTGCRAPLVRVGARTARVLGLLWPLAREGAELVYQFEMPFVVDGSAFAARFGFTPTPYAEGIARTLGAAPARPAAAPA</sequence>
<dbReference type="PANTHER" id="PTHR43245:SF13">
    <property type="entry name" value="UDP-D-APIOSE_UDP-D-XYLOSE SYNTHASE 2"/>
    <property type="match status" value="1"/>
</dbReference>
<dbReference type="Proteomes" id="UP001500325">
    <property type="component" value="Unassembled WGS sequence"/>
</dbReference>
<evidence type="ECO:0000313" key="3">
    <source>
        <dbReference type="Proteomes" id="UP001500325"/>
    </source>
</evidence>
<accession>A0ABP8XER9</accession>
<protein>
    <submittedName>
        <fullName evidence="2">NAD-dependent epimerase/dehydratase family protein</fullName>
    </submittedName>
</protein>